<sequence length="76" mass="8671">YDLVGEIDRTGDRDSKTRTANIIAKLDMCGDKKLSKAEFVAGHFFLNKDVLSLDNKLEEYCIFVYVILTKNRLNIA</sequence>
<dbReference type="Proteomes" id="UP000663873">
    <property type="component" value="Unassembled WGS sequence"/>
</dbReference>
<gene>
    <name evidence="1" type="ORF">UJA718_LOCUS38611</name>
</gene>
<proteinExistence type="predicted"/>
<name>A0A821L4L7_9BILA</name>
<feature type="non-terminal residue" evidence="1">
    <location>
        <position position="1"/>
    </location>
</feature>
<organism evidence="1 2">
    <name type="scientific">Rotaria socialis</name>
    <dbReference type="NCBI Taxonomy" id="392032"/>
    <lineage>
        <taxon>Eukaryota</taxon>
        <taxon>Metazoa</taxon>
        <taxon>Spiralia</taxon>
        <taxon>Gnathifera</taxon>
        <taxon>Rotifera</taxon>
        <taxon>Eurotatoria</taxon>
        <taxon>Bdelloidea</taxon>
        <taxon>Philodinida</taxon>
        <taxon>Philodinidae</taxon>
        <taxon>Rotaria</taxon>
    </lineage>
</organism>
<protein>
    <submittedName>
        <fullName evidence="1">Uncharacterized protein</fullName>
    </submittedName>
</protein>
<dbReference type="AlphaFoldDB" id="A0A821L4L7"/>
<evidence type="ECO:0000313" key="2">
    <source>
        <dbReference type="Proteomes" id="UP000663873"/>
    </source>
</evidence>
<dbReference type="EMBL" id="CAJOBP010039805">
    <property type="protein sequence ID" value="CAF4745327.1"/>
    <property type="molecule type" value="Genomic_DNA"/>
</dbReference>
<comment type="caution">
    <text evidence="1">The sequence shown here is derived from an EMBL/GenBank/DDBJ whole genome shotgun (WGS) entry which is preliminary data.</text>
</comment>
<reference evidence="1" key="1">
    <citation type="submission" date="2021-02" db="EMBL/GenBank/DDBJ databases">
        <authorList>
            <person name="Nowell W R."/>
        </authorList>
    </citation>
    <scope>NUCLEOTIDE SEQUENCE</scope>
</reference>
<keyword evidence="2" id="KW-1185">Reference proteome</keyword>
<accession>A0A821L4L7</accession>
<evidence type="ECO:0000313" key="1">
    <source>
        <dbReference type="EMBL" id="CAF4745327.1"/>
    </source>
</evidence>